<feature type="active site" description="Nucleophile" evidence="8">
    <location>
        <position position="48"/>
    </location>
</feature>
<gene>
    <name evidence="16" type="ORF">N869_00490</name>
</gene>
<sequence length="444" mass="46055">MVLMTLTASHRDLDLDVLEQLSSGAHSVGTEVVADSHEITGCVVLATCNRFEVYLDVAESCRGTDDALAAVTATVARTSGLAVADVRDSLQARVGADVAQHLFAVASGLDSMVVGEREVAGQVRRALHTARAQRTTSPRLERLFQTASRTSRAVGARTGLAGTGRSVVGVALDIAGHVLADEGLDLAHARVLLIGTGSYAGASVTALQARGVRDVAVHSPSGRAAVFAAERDLEAVDPGTLPDQLARADVVLSCSGALGPVIDTDMVVAARRAATESGGRPRPVVLIDLALHHDIDPKVAGVDGVHLVDLATVQQHSPTTVTPAVTAGLDIVDRAAQEFEAGLAELEVVPAVVALRTEVDRTVRAEVDRVRARAGAEAAAQVERSLRRVTAALMHGPTVRAREHARAGQVDRYRDGVEAVFGVTLPSGVEPVPGDREAGQGVAG</sequence>
<dbReference type="InterPro" id="IPR000343">
    <property type="entry name" value="4pyrrol_synth_GluRdtase"/>
</dbReference>
<accession>A0A0A0BLM4</accession>
<dbReference type="Pfam" id="PF05201">
    <property type="entry name" value="GlutR_N"/>
    <property type="match status" value="1"/>
</dbReference>
<comment type="catalytic activity">
    <reaction evidence="7 12">
        <text>(S)-4-amino-5-oxopentanoate + tRNA(Glu) + NADP(+) = L-glutamyl-tRNA(Glu) + NADPH + H(+)</text>
        <dbReference type="Rhea" id="RHEA:12344"/>
        <dbReference type="Rhea" id="RHEA-COMP:9663"/>
        <dbReference type="Rhea" id="RHEA-COMP:9680"/>
        <dbReference type="ChEBI" id="CHEBI:15378"/>
        <dbReference type="ChEBI" id="CHEBI:57501"/>
        <dbReference type="ChEBI" id="CHEBI:57783"/>
        <dbReference type="ChEBI" id="CHEBI:58349"/>
        <dbReference type="ChEBI" id="CHEBI:78442"/>
        <dbReference type="ChEBI" id="CHEBI:78520"/>
        <dbReference type="EC" id="1.2.1.70"/>
    </reaction>
</comment>
<name>A0A0A0BLM4_9CELL</name>
<dbReference type="InterPro" id="IPR015895">
    <property type="entry name" value="4pyrrol_synth_GluRdtase_N"/>
</dbReference>
<evidence type="ECO:0000259" key="13">
    <source>
        <dbReference type="Pfam" id="PF00745"/>
    </source>
</evidence>
<organism evidence="16 17">
    <name type="scientific">Cellulomonas bogoriensis 69B4 = DSM 16987</name>
    <dbReference type="NCBI Taxonomy" id="1386082"/>
    <lineage>
        <taxon>Bacteria</taxon>
        <taxon>Bacillati</taxon>
        <taxon>Actinomycetota</taxon>
        <taxon>Actinomycetes</taxon>
        <taxon>Micrococcales</taxon>
        <taxon>Cellulomonadaceae</taxon>
        <taxon>Cellulomonas</taxon>
    </lineage>
</organism>
<feature type="domain" description="Tetrapyrrole biosynthesis glutamyl-tRNA reductase dimerisation" evidence="13">
    <location>
        <begin position="330"/>
        <end position="422"/>
    </location>
</feature>
<dbReference type="GO" id="GO:0050661">
    <property type="term" value="F:NADP binding"/>
    <property type="evidence" value="ECO:0007669"/>
    <property type="project" value="InterPro"/>
</dbReference>
<dbReference type="InterPro" id="IPR036291">
    <property type="entry name" value="NAD(P)-bd_dom_sf"/>
</dbReference>
<dbReference type="PROSITE" id="PS00747">
    <property type="entry name" value="GLUTR"/>
    <property type="match status" value="1"/>
</dbReference>
<evidence type="ECO:0000256" key="4">
    <source>
        <dbReference type="ARBA" id="ARBA00022857"/>
    </source>
</evidence>
<dbReference type="InterPro" id="IPR018214">
    <property type="entry name" value="GluRdtase_CS"/>
</dbReference>
<dbReference type="SUPFAM" id="SSF69075">
    <property type="entry name" value="Glutamyl tRNA-reductase dimerization domain"/>
    <property type="match status" value="1"/>
</dbReference>
<dbReference type="EMBL" id="AXCZ01000259">
    <property type="protein sequence ID" value="KGM08725.1"/>
    <property type="molecule type" value="Genomic_DNA"/>
</dbReference>
<dbReference type="Gene3D" id="3.40.50.720">
    <property type="entry name" value="NAD(P)-binding Rossmann-like Domain"/>
    <property type="match status" value="1"/>
</dbReference>
<dbReference type="EC" id="1.2.1.70" evidence="3 12"/>
<feature type="binding site" evidence="9">
    <location>
        <position position="111"/>
    </location>
    <ligand>
        <name>substrate</name>
    </ligand>
</feature>
<evidence type="ECO:0000256" key="9">
    <source>
        <dbReference type="PIRSR" id="PIRSR000445-2"/>
    </source>
</evidence>
<dbReference type="PANTHER" id="PTHR43013:SF1">
    <property type="entry name" value="GLUTAMYL-TRNA REDUCTASE"/>
    <property type="match status" value="1"/>
</dbReference>
<reference evidence="16 17" key="1">
    <citation type="submission" date="2013-08" db="EMBL/GenBank/DDBJ databases">
        <title>Genome sequencing of Cellulomonas bogoriensis 69B4.</title>
        <authorList>
            <person name="Chen F."/>
            <person name="Li Y."/>
            <person name="Wang G."/>
        </authorList>
    </citation>
    <scope>NUCLEOTIDE SEQUENCE [LARGE SCALE GENOMIC DNA]</scope>
    <source>
        <strain evidence="16 17">69B4</strain>
    </source>
</reference>
<proteinExistence type="inferred from homology"/>
<evidence type="ECO:0000313" key="17">
    <source>
        <dbReference type="Proteomes" id="UP000054314"/>
    </source>
</evidence>
<dbReference type="SUPFAM" id="SSF51735">
    <property type="entry name" value="NAD(P)-binding Rossmann-fold domains"/>
    <property type="match status" value="1"/>
</dbReference>
<dbReference type="Pfam" id="PF01488">
    <property type="entry name" value="Shikimate_DH"/>
    <property type="match status" value="1"/>
</dbReference>
<evidence type="ECO:0000256" key="2">
    <source>
        <dbReference type="ARBA" id="ARBA00005916"/>
    </source>
</evidence>
<evidence type="ECO:0000256" key="1">
    <source>
        <dbReference type="ARBA" id="ARBA00005059"/>
    </source>
</evidence>
<feature type="site" description="Important for activity" evidence="11">
    <location>
        <position position="101"/>
    </location>
</feature>
<evidence type="ECO:0000256" key="7">
    <source>
        <dbReference type="ARBA" id="ARBA00047464"/>
    </source>
</evidence>
<dbReference type="InterPro" id="IPR015896">
    <property type="entry name" value="4pyrrol_synth_GluRdtase_dimer"/>
</dbReference>
<keyword evidence="5 12" id="KW-0560">Oxidoreductase</keyword>
<dbReference type="InterPro" id="IPR036453">
    <property type="entry name" value="GluRdtase_dimer_dom_sf"/>
</dbReference>
<dbReference type="PIRSF" id="PIRSF000445">
    <property type="entry name" value="4pyrrol_synth_GluRdtase"/>
    <property type="match status" value="1"/>
</dbReference>
<evidence type="ECO:0000313" key="16">
    <source>
        <dbReference type="EMBL" id="KGM08725.1"/>
    </source>
</evidence>
<keyword evidence="6 12" id="KW-0627">Porphyrin biosynthesis</keyword>
<comment type="caution">
    <text evidence="16">The sequence shown here is derived from an EMBL/GenBank/DDBJ whole genome shotgun (WGS) entry which is preliminary data.</text>
</comment>
<keyword evidence="17" id="KW-1185">Reference proteome</keyword>
<protein>
    <recommendedName>
        <fullName evidence="3 12">Glutamyl-tRNA reductase</fullName>
        <ecNumber evidence="3 12">1.2.1.70</ecNumber>
    </recommendedName>
</protein>
<dbReference type="SUPFAM" id="SSF69742">
    <property type="entry name" value="Glutamyl tRNA-reductase catalytic, N-terminal domain"/>
    <property type="match status" value="1"/>
</dbReference>
<evidence type="ECO:0000256" key="6">
    <source>
        <dbReference type="ARBA" id="ARBA00023244"/>
    </source>
</evidence>
<dbReference type="InterPro" id="IPR006151">
    <property type="entry name" value="Shikm_DH/Glu-tRNA_Rdtase"/>
</dbReference>
<comment type="pathway">
    <text evidence="1 12">Porphyrin-containing compound metabolism; protoporphyrin-IX biosynthesis; 5-aminolevulinate from L-glutamyl-tRNA(Glu): step 1/2.</text>
</comment>
<dbReference type="NCBIfam" id="NF000750">
    <property type="entry name" value="PRK00045.3-4"/>
    <property type="match status" value="1"/>
</dbReference>
<dbReference type="Proteomes" id="UP000054314">
    <property type="component" value="Unassembled WGS sequence"/>
</dbReference>
<dbReference type="UniPathway" id="UPA00251">
    <property type="reaction ID" value="UER00316"/>
</dbReference>
<feature type="domain" description="Glutamyl-tRNA reductase N-terminal" evidence="15">
    <location>
        <begin position="7"/>
        <end position="158"/>
    </location>
</feature>
<comment type="similarity">
    <text evidence="2 12">Belongs to the glutamyl-tRNA reductase family.</text>
</comment>
<dbReference type="AlphaFoldDB" id="A0A0A0BLM4"/>
<dbReference type="NCBIfam" id="TIGR01035">
    <property type="entry name" value="hemA"/>
    <property type="match status" value="1"/>
</dbReference>
<evidence type="ECO:0000256" key="5">
    <source>
        <dbReference type="ARBA" id="ARBA00023002"/>
    </source>
</evidence>
<dbReference type="Pfam" id="PF00745">
    <property type="entry name" value="GlutR_dimer"/>
    <property type="match status" value="1"/>
</dbReference>
<evidence type="ECO:0000259" key="15">
    <source>
        <dbReference type="Pfam" id="PF05201"/>
    </source>
</evidence>
<evidence type="ECO:0000256" key="3">
    <source>
        <dbReference type="ARBA" id="ARBA00012970"/>
    </source>
</evidence>
<feature type="binding site" evidence="10">
    <location>
        <begin position="195"/>
        <end position="200"/>
    </location>
    <ligand>
        <name>NADP(+)</name>
        <dbReference type="ChEBI" id="CHEBI:58349"/>
    </ligand>
</feature>
<dbReference type="GO" id="GO:0019353">
    <property type="term" value="P:protoporphyrinogen IX biosynthetic process from glutamate"/>
    <property type="evidence" value="ECO:0007669"/>
    <property type="project" value="TreeGrafter"/>
</dbReference>
<evidence type="ECO:0000256" key="8">
    <source>
        <dbReference type="PIRSR" id="PIRSR000445-1"/>
    </source>
</evidence>
<feature type="binding site" evidence="9">
    <location>
        <begin position="116"/>
        <end position="118"/>
    </location>
    <ligand>
        <name>substrate</name>
    </ligand>
</feature>
<feature type="domain" description="Quinate/shikimate 5-dehydrogenase/glutamyl-tRNA reductase" evidence="14">
    <location>
        <begin position="184"/>
        <end position="311"/>
    </location>
</feature>
<dbReference type="GO" id="GO:0008883">
    <property type="term" value="F:glutamyl-tRNA reductase activity"/>
    <property type="evidence" value="ECO:0007669"/>
    <property type="project" value="UniProtKB-EC"/>
</dbReference>
<feature type="binding site" evidence="9">
    <location>
        <position position="122"/>
    </location>
    <ligand>
        <name>substrate</name>
    </ligand>
</feature>
<feature type="non-terminal residue" evidence="16">
    <location>
        <position position="444"/>
    </location>
</feature>
<dbReference type="PANTHER" id="PTHR43013">
    <property type="entry name" value="GLUTAMYL-TRNA REDUCTASE"/>
    <property type="match status" value="1"/>
</dbReference>
<evidence type="ECO:0000256" key="12">
    <source>
        <dbReference type="RuleBase" id="RU000584"/>
    </source>
</evidence>
<evidence type="ECO:0000256" key="10">
    <source>
        <dbReference type="PIRSR" id="PIRSR000445-3"/>
    </source>
</evidence>
<keyword evidence="4 10" id="KW-0521">NADP</keyword>
<dbReference type="Gene3D" id="3.30.460.30">
    <property type="entry name" value="Glutamyl-tRNA reductase, N-terminal domain"/>
    <property type="match status" value="1"/>
</dbReference>
<feature type="binding site" evidence="9">
    <location>
        <begin position="47"/>
        <end position="50"/>
    </location>
    <ligand>
        <name>substrate</name>
    </ligand>
</feature>
<evidence type="ECO:0000256" key="11">
    <source>
        <dbReference type="PIRSR" id="PIRSR000445-4"/>
    </source>
</evidence>
<evidence type="ECO:0000259" key="14">
    <source>
        <dbReference type="Pfam" id="PF01488"/>
    </source>
</evidence>
<dbReference type="InterPro" id="IPR036343">
    <property type="entry name" value="GluRdtase_N_sf"/>
</dbReference>
<dbReference type="HAMAP" id="MF_00087">
    <property type="entry name" value="Glu_tRNA_reductase"/>
    <property type="match status" value="1"/>
</dbReference>